<dbReference type="AlphaFoldDB" id="A0A238XVU7"/>
<proteinExistence type="predicted"/>
<accession>A0A238XVU7</accession>
<reference evidence="4" key="1">
    <citation type="submission" date="2017-06" db="EMBL/GenBank/DDBJ databases">
        <authorList>
            <person name="Varghese N."/>
            <person name="Submissions S."/>
        </authorList>
    </citation>
    <scope>NUCLEOTIDE SEQUENCE [LARGE SCALE GENOMIC DNA]</scope>
    <source>
        <strain evidence="4">DSM 28041</strain>
    </source>
</reference>
<evidence type="ECO:0000313" key="4">
    <source>
        <dbReference type="Proteomes" id="UP000198310"/>
    </source>
</evidence>
<gene>
    <name evidence="3" type="ORF">SAMN06269173_104413</name>
</gene>
<name>A0A238XVU7_9BACT</name>
<evidence type="ECO:0000256" key="1">
    <source>
        <dbReference type="SAM" id="MobiDB-lite"/>
    </source>
</evidence>
<dbReference type="Proteomes" id="UP000198310">
    <property type="component" value="Unassembled WGS sequence"/>
</dbReference>
<organism evidence="3 4">
    <name type="scientific">Hymenobacter mucosus</name>
    <dbReference type="NCBI Taxonomy" id="1411120"/>
    <lineage>
        <taxon>Bacteria</taxon>
        <taxon>Pseudomonadati</taxon>
        <taxon>Bacteroidota</taxon>
        <taxon>Cytophagia</taxon>
        <taxon>Cytophagales</taxon>
        <taxon>Hymenobacteraceae</taxon>
        <taxon>Hymenobacter</taxon>
    </lineage>
</organism>
<feature type="region of interest" description="Disordered" evidence="1">
    <location>
        <begin position="1"/>
        <end position="26"/>
    </location>
</feature>
<dbReference type="EMBL" id="FZNS01000004">
    <property type="protein sequence ID" value="SNR62563.1"/>
    <property type="molecule type" value="Genomic_DNA"/>
</dbReference>
<protein>
    <recommendedName>
        <fullName evidence="5">DUF748 domain-containing protein</fullName>
    </recommendedName>
</protein>
<keyword evidence="2" id="KW-1133">Transmembrane helix</keyword>
<evidence type="ECO:0000256" key="2">
    <source>
        <dbReference type="SAM" id="Phobius"/>
    </source>
</evidence>
<evidence type="ECO:0000313" key="3">
    <source>
        <dbReference type="EMBL" id="SNR62563.1"/>
    </source>
</evidence>
<keyword evidence="2" id="KW-0472">Membrane</keyword>
<evidence type="ECO:0008006" key="5">
    <source>
        <dbReference type="Google" id="ProtNLM"/>
    </source>
</evidence>
<keyword evidence="4" id="KW-1185">Reference proteome</keyword>
<sequence length="755" mass="83344">MVRRTLPYDTSEDRGSGPNALPTSPRRPRLHRLILVAVLPTVALPIHQPPPPKRPTQHRWLWWLLGIGLVLGGLLLAASQLLDPWLRRQAEQQVARQSQGRYLLRIGSLDTKLWQGTVHLRNIRLRTAAGTSPDTASLPRLQLRLGRLDVVGVGLVALLRRNLVPIDSIGLDSLNLHLAALPKTASSQPLHVRLPVAGIRLRSLAVRHTQVRYGQLLHPTVQVGQSTVVLRDVLLNAAGASDSGRLGYAAAVAGQVRGLVVQVPGHTLRLVRGQVSSETGKLTLDSAVVHPGTPISAQRTAAIRVQTVVPHLALTGLDVAGLARRRFRADSLRLTLTHLALTLPATPPPPLHELLAAYFTEFRLGHMLFRNETMRLDGLDQAPTLRNVRLQATDVQVLPRNHSTLYYARAWAVQTGRMRATLDAPYYTLAWQALRADTRTQQLHLTNLGLTPTMDVVKMSRRKKHAVSRIVVRLSELAVAGLNYHKALRDHQLIARQLTLRNGLVHTTGDGRFAQNPKQSVATPEALAALPFQISIDRVRIRRGTVNMVYRSPRDPQPGTLSINQLAVTLRNFSNDPRRMSAAHPLTGEASGRLQNQCAARLSLRANLLDPTGRHTLSGVFTTASLGILNPMTIPTRGVAFRSGTVQRIRFQMRLDQQQAVGTMWGEYTDLKLQLLNKNNKAGLLKRVETSLINGIAVRDNNPRKPGKPLKEGQILSRRELRYSVFTLWRQGLVSGALNSVGIPKKIARNLSEGE</sequence>
<feature type="transmembrane region" description="Helical" evidence="2">
    <location>
        <begin position="60"/>
        <end position="78"/>
    </location>
</feature>
<keyword evidence="2" id="KW-0812">Transmembrane</keyword>